<dbReference type="PANTHER" id="PTHR11014">
    <property type="entry name" value="PEPTIDASE M20 FAMILY MEMBER"/>
    <property type="match status" value="1"/>
</dbReference>
<protein>
    <recommendedName>
        <fullName evidence="5">N-acetyldiaminopimelate deacetylase</fullName>
        <ecNumber evidence="5">3.5.1.47</ecNumber>
    </recommendedName>
</protein>
<keyword evidence="8" id="KW-1185">Reference proteome</keyword>
<comment type="pathway">
    <text evidence="5">Amino-acid biosynthesis; L-lysine biosynthesis via DAP pathway; LL-2,6-diaminopimelate from (S)-tetrahydrodipicolinate (acetylase route): step 3/3.</text>
</comment>
<dbReference type="EC" id="3.5.1.47" evidence="5"/>
<comment type="catalytic activity">
    <reaction evidence="5">
        <text>N-acetyl-(2S,6S)-2,6-diaminopimelate + H2O = (2S,6S)-2,6-diaminopimelate + acetate</text>
        <dbReference type="Rhea" id="RHEA:20405"/>
        <dbReference type="ChEBI" id="CHEBI:15377"/>
        <dbReference type="ChEBI" id="CHEBI:30089"/>
        <dbReference type="ChEBI" id="CHEBI:57609"/>
        <dbReference type="ChEBI" id="CHEBI:58767"/>
        <dbReference type="EC" id="3.5.1.47"/>
    </reaction>
</comment>
<dbReference type="Pfam" id="PF01546">
    <property type="entry name" value="Peptidase_M20"/>
    <property type="match status" value="1"/>
</dbReference>
<keyword evidence="4 5" id="KW-0457">Lysine biosynthesis</keyword>
<dbReference type="NCBIfam" id="TIGR01891">
    <property type="entry name" value="amidohydrolases"/>
    <property type="match status" value="1"/>
</dbReference>
<evidence type="ECO:0000259" key="6">
    <source>
        <dbReference type="Pfam" id="PF07687"/>
    </source>
</evidence>
<dbReference type="CDD" id="cd05670">
    <property type="entry name" value="M20_Acy1_YkuR-like"/>
    <property type="match status" value="1"/>
</dbReference>
<keyword evidence="1 5" id="KW-0028">Amino-acid biosynthesis</keyword>
<dbReference type="Proteomes" id="UP001565236">
    <property type="component" value="Unassembled WGS sequence"/>
</dbReference>
<dbReference type="Gene3D" id="3.30.70.360">
    <property type="match status" value="1"/>
</dbReference>
<comment type="caution">
    <text evidence="7">The sequence shown here is derived from an EMBL/GenBank/DDBJ whole genome shotgun (WGS) entry which is preliminary data.</text>
</comment>
<evidence type="ECO:0000256" key="1">
    <source>
        <dbReference type="ARBA" id="ARBA00022605"/>
    </source>
</evidence>
<feature type="active site" evidence="5">
    <location>
        <position position="74"/>
    </location>
</feature>
<feature type="domain" description="Peptidase M20 dimerisation" evidence="6">
    <location>
        <begin position="180"/>
        <end position="260"/>
    </location>
</feature>
<gene>
    <name evidence="7" type="ORF">AALT52_08575</name>
</gene>
<dbReference type="PANTHER" id="PTHR11014:SF98">
    <property type="entry name" value="N-ACETYLDIAMINOPIMELATE DEACETYLASE"/>
    <property type="match status" value="1"/>
</dbReference>
<evidence type="ECO:0000256" key="5">
    <source>
        <dbReference type="HAMAP-Rule" id="MF_01692"/>
    </source>
</evidence>
<keyword evidence="3 5" id="KW-0220">Diaminopimelate biosynthesis</keyword>
<keyword evidence="2 5" id="KW-0378">Hydrolase</keyword>
<dbReference type="InterPro" id="IPR011650">
    <property type="entry name" value="Peptidase_M20_dimer"/>
</dbReference>
<sequence>MGLTEKQLRQIYQDLHQIPELALEEYQTKAYLTKVIRSFDQSFLEIYEPEVLPTALLVLVKGFDPERTIGYRADIDALPVEEKTGLAYASLHPGVMHACGHDVHMTVALGLLAHFAEKRPKDNMLFFFQPAEESKNGGKLAYEAGIFQGKWRPDEFYGLHDAPELPAGAIGCNLGTLFAGTTEVDITLTGKGGHAAYPQKANDMVVCASELIVAAQTIVARNVDPTQGGVLTFGELKAGTIRNVIAGEAQIKGTIRGMTQEMITLLQRRLKILAEGIAQSFEAKLDLRLEQGGYLPVENDEKLTRFLIEYAKKTPTLEFIETTPKMTGEDFGYLLSKIPGTMFWLGVNAKASLHSAHLAPDQAALAKGVIAISGFLEARMQAKEV</sequence>
<evidence type="ECO:0000256" key="3">
    <source>
        <dbReference type="ARBA" id="ARBA00022915"/>
    </source>
</evidence>
<dbReference type="InterPro" id="IPR002933">
    <property type="entry name" value="Peptidase_M20"/>
</dbReference>
<dbReference type="PIRSF" id="PIRSF005962">
    <property type="entry name" value="Pept_M20D_amidohydro"/>
    <property type="match status" value="1"/>
</dbReference>
<dbReference type="InterPro" id="IPR017439">
    <property type="entry name" value="Amidohydrolase"/>
</dbReference>
<dbReference type="Gene3D" id="3.40.630.10">
    <property type="entry name" value="Zn peptidases"/>
    <property type="match status" value="1"/>
</dbReference>
<dbReference type="SUPFAM" id="SSF55031">
    <property type="entry name" value="Bacterial exopeptidase dimerisation domain"/>
    <property type="match status" value="1"/>
</dbReference>
<comment type="similarity">
    <text evidence="5">Belongs to the peptidase M20A family. N-acetyldiaminopimelate deacetylase subfamily.</text>
</comment>
<dbReference type="SUPFAM" id="SSF53187">
    <property type="entry name" value="Zn-dependent exopeptidases"/>
    <property type="match status" value="1"/>
</dbReference>
<evidence type="ECO:0000313" key="7">
    <source>
        <dbReference type="EMBL" id="MEY8662941.1"/>
    </source>
</evidence>
<comment type="function">
    <text evidence="5">Catalyzes the conversion of N-acetyl-diaminopimelate to diaminopimelate and acetate.</text>
</comment>
<name>A0ABV4DU86_9LACO</name>
<evidence type="ECO:0000256" key="4">
    <source>
        <dbReference type="ARBA" id="ARBA00023154"/>
    </source>
</evidence>
<dbReference type="RefSeq" id="WP_369942866.1">
    <property type="nucleotide sequence ID" value="NZ_JBCLUF010000035.1"/>
</dbReference>
<accession>A0ABV4DU86</accession>
<feature type="active site" description="Proton acceptor" evidence="5">
    <location>
        <position position="133"/>
    </location>
</feature>
<dbReference type="EMBL" id="JBCLUF010000035">
    <property type="protein sequence ID" value="MEY8662941.1"/>
    <property type="molecule type" value="Genomic_DNA"/>
</dbReference>
<organism evidence="7 8">
    <name type="scientific">Ligilactobacillus faecis</name>
    <dbReference type="NCBI Taxonomy" id="762833"/>
    <lineage>
        <taxon>Bacteria</taxon>
        <taxon>Bacillati</taxon>
        <taxon>Bacillota</taxon>
        <taxon>Bacilli</taxon>
        <taxon>Lactobacillales</taxon>
        <taxon>Lactobacillaceae</taxon>
        <taxon>Ligilactobacillus</taxon>
    </lineage>
</organism>
<dbReference type="InterPro" id="IPR023905">
    <property type="entry name" value="AcetylDAP_deacetylase"/>
</dbReference>
<dbReference type="Pfam" id="PF07687">
    <property type="entry name" value="M20_dimer"/>
    <property type="match status" value="1"/>
</dbReference>
<proteinExistence type="inferred from homology"/>
<dbReference type="HAMAP" id="MF_01692">
    <property type="entry name" value="DapEL"/>
    <property type="match status" value="1"/>
</dbReference>
<evidence type="ECO:0000256" key="2">
    <source>
        <dbReference type="ARBA" id="ARBA00022801"/>
    </source>
</evidence>
<dbReference type="InterPro" id="IPR036264">
    <property type="entry name" value="Bact_exopeptidase_dim_dom"/>
</dbReference>
<evidence type="ECO:0000313" key="8">
    <source>
        <dbReference type="Proteomes" id="UP001565236"/>
    </source>
</evidence>
<reference evidence="7 8" key="1">
    <citation type="submission" date="2024-03" db="EMBL/GenBank/DDBJ databases">
        <title>Mouse gut bacterial collection (mGBC) of GemPharmatech.</title>
        <authorList>
            <person name="He Y."/>
            <person name="Dong L."/>
            <person name="Wu D."/>
            <person name="Gao X."/>
            <person name="Lin Z."/>
        </authorList>
    </citation>
    <scope>NUCLEOTIDE SEQUENCE [LARGE SCALE GENOMIC DNA]</scope>
    <source>
        <strain evidence="7 8">15-30</strain>
    </source>
</reference>